<dbReference type="PANTHER" id="PTHR43777">
    <property type="entry name" value="MOLYBDENUM COFACTOR CYTIDYLYLTRANSFERASE"/>
    <property type="match status" value="1"/>
</dbReference>
<dbReference type="NCBIfam" id="NF045665">
    <property type="entry name" value="NTPtran_DVU1551"/>
    <property type="match status" value="1"/>
</dbReference>
<dbReference type="InterPro" id="IPR054703">
    <property type="entry name" value="Mop-rel"/>
</dbReference>
<dbReference type="Pfam" id="PF12804">
    <property type="entry name" value="NTP_transf_3"/>
    <property type="match status" value="1"/>
</dbReference>
<reference evidence="2" key="2">
    <citation type="submission" date="2021-09" db="EMBL/GenBank/DDBJ databases">
        <authorList>
            <person name="Gilroy R."/>
        </authorList>
    </citation>
    <scope>NUCLEOTIDE SEQUENCE</scope>
    <source>
        <strain evidence="2">ChiGjej2B2-19336</strain>
    </source>
</reference>
<evidence type="ECO:0000313" key="3">
    <source>
        <dbReference type="Proteomes" id="UP000698963"/>
    </source>
</evidence>
<comment type="caution">
    <text evidence="2">The sequence shown here is derived from an EMBL/GenBank/DDBJ whole genome shotgun (WGS) entry which is preliminary data.</text>
</comment>
<dbReference type="InterPro" id="IPR025877">
    <property type="entry name" value="MobA-like_NTP_Trfase"/>
</dbReference>
<dbReference type="EMBL" id="DYZA01000057">
    <property type="protein sequence ID" value="HJD96604.1"/>
    <property type="molecule type" value="Genomic_DNA"/>
</dbReference>
<name>A0A921DQL6_9BACT</name>
<dbReference type="Pfam" id="PF01966">
    <property type="entry name" value="HD"/>
    <property type="match status" value="1"/>
</dbReference>
<dbReference type="SUPFAM" id="SSF53448">
    <property type="entry name" value="Nucleotide-diphospho-sugar transferases"/>
    <property type="match status" value="1"/>
</dbReference>
<dbReference type="Gene3D" id="3.90.550.10">
    <property type="entry name" value="Spore Coat Polysaccharide Biosynthesis Protein SpsA, Chain A"/>
    <property type="match status" value="1"/>
</dbReference>
<accession>A0A921DQL6</accession>
<dbReference type="InterPro" id="IPR003607">
    <property type="entry name" value="HD/PDEase_dom"/>
</dbReference>
<dbReference type="InterPro" id="IPR029044">
    <property type="entry name" value="Nucleotide-diphossugar_trans"/>
</dbReference>
<reference evidence="2" key="1">
    <citation type="journal article" date="2021" name="PeerJ">
        <title>Extensive microbial diversity within the chicken gut microbiome revealed by metagenomics and culture.</title>
        <authorList>
            <person name="Gilroy R."/>
            <person name="Ravi A."/>
            <person name="Getino M."/>
            <person name="Pursley I."/>
            <person name="Horton D.L."/>
            <person name="Alikhan N.F."/>
            <person name="Baker D."/>
            <person name="Gharbi K."/>
            <person name="Hall N."/>
            <person name="Watson M."/>
            <person name="Adriaenssens E.M."/>
            <person name="Foster-Nyarko E."/>
            <person name="Jarju S."/>
            <person name="Secka A."/>
            <person name="Antonio M."/>
            <person name="Oren A."/>
            <person name="Chaudhuri R.R."/>
            <person name="La Ragione R."/>
            <person name="Hildebrand F."/>
            <person name="Pallen M.J."/>
        </authorList>
    </citation>
    <scope>NUCLEOTIDE SEQUENCE</scope>
    <source>
        <strain evidence="2">ChiGjej2B2-19336</strain>
    </source>
</reference>
<feature type="domain" description="HD/PDEase" evidence="1">
    <location>
        <begin position="217"/>
        <end position="330"/>
    </location>
</feature>
<dbReference type="PANTHER" id="PTHR43777:SF1">
    <property type="entry name" value="MOLYBDENUM COFACTOR CYTIDYLYLTRANSFERASE"/>
    <property type="match status" value="1"/>
</dbReference>
<evidence type="ECO:0000259" key="1">
    <source>
        <dbReference type="SMART" id="SM00471"/>
    </source>
</evidence>
<dbReference type="InterPro" id="IPR006674">
    <property type="entry name" value="HD_domain"/>
</dbReference>
<sequence>MNVYALILSAGFSSRMQPHFKPLLPLPLPGGPLSALAALCALYRAEGVHPVVVGGNRAEETKKVAQACDAAFALNPHPERGMFSSIRAGAAALPADCTHFFVHPVDIPLVRRISVRTLLEEAEHFPAAPLIPTWRGQSGHPPLFPAGLLPAIRDAGGEGCLRDVVEASSPRAVPVADSFILRDMDCPEDYTALCALAPSQDILSPEEAKELLGVRHVLDKGREHSLAVGAVAEAFALALNRARALRDDAPLSPELALAGGIVHDVCKGQEHHEQAAGRLFRSLGMERMARLVEDHRDLTLPDDMPLSERELVFLADKYVRGASPVPLRERFRSKMERFSGDAEACAAIAGRMGRALLMEARLEKECGQSPELLAAEALAGHGA</sequence>
<gene>
    <name evidence="2" type="ORF">K8W16_03020</name>
</gene>
<evidence type="ECO:0000313" key="2">
    <source>
        <dbReference type="EMBL" id="HJD96604.1"/>
    </source>
</evidence>
<dbReference type="GO" id="GO:0016779">
    <property type="term" value="F:nucleotidyltransferase activity"/>
    <property type="evidence" value="ECO:0007669"/>
    <property type="project" value="UniProtKB-ARBA"/>
</dbReference>
<protein>
    <submittedName>
        <fullName evidence="2">NTP transferase domain-containing protein</fullName>
    </submittedName>
</protein>
<keyword evidence="2" id="KW-0808">Transferase</keyword>
<dbReference type="AlphaFoldDB" id="A0A921DQL6"/>
<proteinExistence type="predicted"/>
<organism evidence="2 3">
    <name type="scientific">Mailhella massiliensis</name>
    <dbReference type="NCBI Taxonomy" id="1903261"/>
    <lineage>
        <taxon>Bacteria</taxon>
        <taxon>Pseudomonadati</taxon>
        <taxon>Thermodesulfobacteriota</taxon>
        <taxon>Desulfovibrionia</taxon>
        <taxon>Desulfovibrionales</taxon>
        <taxon>Desulfovibrionaceae</taxon>
        <taxon>Mailhella</taxon>
    </lineage>
</organism>
<dbReference type="Proteomes" id="UP000698963">
    <property type="component" value="Unassembled WGS sequence"/>
</dbReference>
<dbReference type="RefSeq" id="WP_304121033.1">
    <property type="nucleotide sequence ID" value="NZ_DYZA01000057.1"/>
</dbReference>
<dbReference type="SMART" id="SM00471">
    <property type="entry name" value="HDc"/>
    <property type="match status" value="1"/>
</dbReference>
<dbReference type="SUPFAM" id="SSF109604">
    <property type="entry name" value="HD-domain/PDEase-like"/>
    <property type="match status" value="1"/>
</dbReference>